<proteinExistence type="predicted"/>
<evidence type="ECO:0000313" key="4">
    <source>
        <dbReference type="Proteomes" id="UP000011523"/>
    </source>
</evidence>
<dbReference type="InterPro" id="IPR001322">
    <property type="entry name" value="Lamin_tail_dom"/>
</dbReference>
<dbReference type="Pfam" id="PF00932">
    <property type="entry name" value="LTD"/>
    <property type="match status" value="1"/>
</dbReference>
<accession>M0E043</accession>
<protein>
    <submittedName>
        <fullName evidence="3">Nuclease</fullName>
    </submittedName>
</protein>
<dbReference type="Gene3D" id="2.60.40.1260">
    <property type="entry name" value="Lamin Tail domain"/>
    <property type="match status" value="1"/>
</dbReference>
<sequence length="139" mass="14642">MTEIQARDAEKGAWGYTEPTEDSSSDSSGSGSLSVANVHADADGNDHENLDDEYIVFENTGGSSLDMGGWTISDSADHTYTVPSGFTLGAGESVTVYTGSGSDSDTELYWGSGGAVWNNSGDTIIVENEDGETVIEYEY</sequence>
<dbReference type="EMBL" id="AOJD01000019">
    <property type="protein sequence ID" value="ELZ40413.1"/>
    <property type="molecule type" value="Genomic_DNA"/>
</dbReference>
<reference evidence="3 4" key="1">
    <citation type="journal article" date="2014" name="PLoS Genet.">
        <title>Phylogenetically driven sequencing of extremely halophilic archaea reveals strategies for static and dynamic osmo-response.</title>
        <authorList>
            <person name="Becker E.A."/>
            <person name="Seitzer P.M."/>
            <person name="Tritt A."/>
            <person name="Larsen D."/>
            <person name="Krusor M."/>
            <person name="Yao A.I."/>
            <person name="Wu D."/>
            <person name="Madern D."/>
            <person name="Eisen J.A."/>
            <person name="Darling A.E."/>
            <person name="Facciotti M.T."/>
        </authorList>
    </citation>
    <scope>NUCLEOTIDE SEQUENCE [LARGE SCALE GENOMIC DNA]</scope>
    <source>
        <strain evidence="3 4">DSM 14210</strain>
    </source>
</reference>
<evidence type="ECO:0000259" key="2">
    <source>
        <dbReference type="PROSITE" id="PS51841"/>
    </source>
</evidence>
<evidence type="ECO:0000256" key="1">
    <source>
        <dbReference type="SAM" id="MobiDB-lite"/>
    </source>
</evidence>
<name>M0E043_9EURY</name>
<comment type="caution">
    <text evidence="3">The sequence shown here is derived from an EMBL/GenBank/DDBJ whole genome shotgun (WGS) entry which is preliminary data.</text>
</comment>
<dbReference type="Proteomes" id="UP000011523">
    <property type="component" value="Unassembled WGS sequence"/>
</dbReference>
<feature type="region of interest" description="Disordered" evidence="1">
    <location>
        <begin position="1"/>
        <end position="51"/>
    </location>
</feature>
<dbReference type="SUPFAM" id="SSF74853">
    <property type="entry name" value="Lamin A/C globular tail domain"/>
    <property type="match status" value="1"/>
</dbReference>
<feature type="domain" description="LTD" evidence="2">
    <location>
        <begin position="21"/>
        <end position="139"/>
    </location>
</feature>
<organism evidence="3 4">
    <name type="scientific">Halorubrum tebenquichense DSM 14210</name>
    <dbReference type="NCBI Taxonomy" id="1227485"/>
    <lineage>
        <taxon>Archaea</taxon>
        <taxon>Methanobacteriati</taxon>
        <taxon>Methanobacteriota</taxon>
        <taxon>Stenosarchaea group</taxon>
        <taxon>Halobacteria</taxon>
        <taxon>Halobacteriales</taxon>
        <taxon>Haloferacaceae</taxon>
        <taxon>Halorubrum</taxon>
    </lineage>
</organism>
<dbReference type="AlphaFoldDB" id="M0E043"/>
<evidence type="ECO:0000313" key="3">
    <source>
        <dbReference type="EMBL" id="ELZ40413.1"/>
    </source>
</evidence>
<gene>
    <name evidence="3" type="ORF">C472_01853</name>
</gene>
<feature type="compositionally biased region" description="Basic and acidic residues" evidence="1">
    <location>
        <begin position="1"/>
        <end position="11"/>
    </location>
</feature>
<keyword evidence="4" id="KW-1185">Reference proteome</keyword>
<dbReference type="PROSITE" id="PS51841">
    <property type="entry name" value="LTD"/>
    <property type="match status" value="1"/>
</dbReference>
<feature type="compositionally biased region" description="Low complexity" evidence="1">
    <location>
        <begin position="25"/>
        <end position="34"/>
    </location>
</feature>
<dbReference type="InterPro" id="IPR036415">
    <property type="entry name" value="Lamin_tail_dom_sf"/>
</dbReference>